<evidence type="ECO:0000256" key="5">
    <source>
        <dbReference type="ARBA" id="ARBA00023004"/>
    </source>
</evidence>
<evidence type="ECO:0000313" key="12">
    <source>
        <dbReference type="Proteomes" id="UP000250086"/>
    </source>
</evidence>
<dbReference type="CDD" id="cd01041">
    <property type="entry name" value="Rubrerythrin"/>
    <property type="match status" value="1"/>
</dbReference>
<keyword evidence="4" id="KW-0249">Electron transport</keyword>
<dbReference type="InterPro" id="IPR048574">
    <property type="entry name" value="RUBY_RBDX"/>
</dbReference>
<organism evidence="11 12">
    <name type="scientific">Anaerobiospirillum thomasii</name>
    <dbReference type="NCBI Taxonomy" id="179995"/>
    <lineage>
        <taxon>Bacteria</taxon>
        <taxon>Pseudomonadati</taxon>
        <taxon>Pseudomonadota</taxon>
        <taxon>Gammaproteobacteria</taxon>
        <taxon>Aeromonadales</taxon>
        <taxon>Succinivibrionaceae</taxon>
        <taxon>Anaerobiospirillum</taxon>
    </lineage>
</organism>
<keyword evidence="12" id="KW-1185">Reference proteome</keyword>
<dbReference type="PROSITE" id="PS50905">
    <property type="entry name" value="FERRITIN_LIKE"/>
    <property type="match status" value="1"/>
</dbReference>
<dbReference type="InterPro" id="IPR052364">
    <property type="entry name" value="Rubrerythrin"/>
</dbReference>
<dbReference type="Pfam" id="PF21349">
    <property type="entry name" value="RUBY_RBDX"/>
    <property type="match status" value="1"/>
</dbReference>
<dbReference type="Proteomes" id="UP000250086">
    <property type="component" value="Unassembled WGS sequence"/>
</dbReference>
<gene>
    <name evidence="11" type="primary">rbr</name>
    <name evidence="11" type="ORF">NCTC13093_01695</name>
</gene>
<evidence type="ECO:0000256" key="7">
    <source>
        <dbReference type="ARBA" id="ARBA00063441"/>
    </source>
</evidence>
<dbReference type="EMBL" id="UAPV01000001">
    <property type="protein sequence ID" value="SPT70285.1"/>
    <property type="molecule type" value="Genomic_DNA"/>
</dbReference>
<dbReference type="GO" id="GO:0016491">
    <property type="term" value="F:oxidoreductase activity"/>
    <property type="evidence" value="ECO:0007669"/>
    <property type="project" value="InterPro"/>
</dbReference>
<evidence type="ECO:0000256" key="4">
    <source>
        <dbReference type="ARBA" id="ARBA00022982"/>
    </source>
</evidence>
<dbReference type="PANTHER" id="PTHR43865">
    <property type="entry name" value="RUBRERYTHRIN-RELATED"/>
    <property type="match status" value="1"/>
</dbReference>
<comment type="subunit">
    <text evidence="7">Homodimer. Possesses two rubredoxin-like centers and two non-sulfur oxo-bridged di-iron centers per dimer.</text>
</comment>
<dbReference type="InterPro" id="IPR009040">
    <property type="entry name" value="Ferritin-like_diiron"/>
</dbReference>
<evidence type="ECO:0000259" key="10">
    <source>
        <dbReference type="PROSITE" id="PS50905"/>
    </source>
</evidence>
<name>A0A2X0VBS0_9GAMM</name>
<dbReference type="InterPro" id="IPR003251">
    <property type="entry name" value="Rr_diiron-bd_dom"/>
</dbReference>
<comment type="cofactor">
    <cofactor evidence="1">
        <name>Fe(3+)</name>
        <dbReference type="ChEBI" id="CHEBI:29034"/>
    </cofactor>
</comment>
<sequence>MPSLKGTQTEKNILTAFAGESQARNKYTYFASVAKKEGYVLIADIFMETADQEKEHAKRLFKFLEGGDAQITATFPTGVIGDTAANLEAAAAGENEEWSDMYPKFAAIAREEGFPQIAAVMENIAVAEKQHEKQYRDLWKHVTEGTMFKRGEVVIWRCRNCGFICEGTQAPMACPACNHPQAHFEVLQANY</sequence>
<reference evidence="11 12" key="1">
    <citation type="submission" date="2018-06" db="EMBL/GenBank/DDBJ databases">
        <authorList>
            <consortium name="Pathogen Informatics"/>
            <person name="Doyle S."/>
        </authorList>
    </citation>
    <scope>NUCLEOTIDE SEQUENCE [LARGE SCALE GENOMIC DNA]</scope>
    <source>
        <strain evidence="11 12">NCTC13093</strain>
    </source>
</reference>
<accession>A0A2X0VBS0</accession>
<dbReference type="FunFam" id="2.20.28.10:FF:000018">
    <property type="entry name" value="Rubrerythrin"/>
    <property type="match status" value="1"/>
</dbReference>
<protein>
    <recommendedName>
        <fullName evidence="8">Rubrerythrin</fullName>
    </recommendedName>
</protein>
<evidence type="ECO:0000256" key="2">
    <source>
        <dbReference type="ARBA" id="ARBA00022448"/>
    </source>
</evidence>
<evidence type="ECO:0000259" key="9">
    <source>
        <dbReference type="PROSITE" id="PS50903"/>
    </source>
</evidence>
<dbReference type="SUPFAM" id="SSF47240">
    <property type="entry name" value="Ferritin-like"/>
    <property type="match status" value="1"/>
</dbReference>
<evidence type="ECO:0000256" key="8">
    <source>
        <dbReference type="ARBA" id="ARBA00069213"/>
    </source>
</evidence>
<feature type="domain" description="Rubredoxin-like" evidence="9">
    <location>
        <begin position="153"/>
        <end position="187"/>
    </location>
</feature>
<dbReference type="InterPro" id="IPR009078">
    <property type="entry name" value="Ferritin-like_SF"/>
</dbReference>
<dbReference type="Pfam" id="PF02915">
    <property type="entry name" value="Rubrerythrin"/>
    <property type="match status" value="1"/>
</dbReference>
<keyword evidence="2" id="KW-0813">Transport</keyword>
<dbReference type="PROSITE" id="PS50903">
    <property type="entry name" value="RUBREDOXIN_LIKE"/>
    <property type="match status" value="1"/>
</dbReference>
<comment type="function">
    <text evidence="6">May provide oxidative stress protection via catalytic reduction of intracellular hydrogen peroxide.</text>
</comment>
<dbReference type="CDD" id="cd00729">
    <property type="entry name" value="rubredoxin_SM"/>
    <property type="match status" value="1"/>
</dbReference>
<evidence type="ECO:0000313" key="11">
    <source>
        <dbReference type="EMBL" id="SPT70285.1"/>
    </source>
</evidence>
<keyword evidence="5" id="KW-0408">Iron</keyword>
<dbReference type="Gene3D" id="2.20.28.10">
    <property type="match status" value="1"/>
</dbReference>
<dbReference type="PANTHER" id="PTHR43865:SF1">
    <property type="entry name" value="RUBRERYTHRIN-RELATED"/>
    <property type="match status" value="1"/>
</dbReference>
<dbReference type="NCBIfam" id="NF045767">
    <property type="entry name" value="RuberyRbr"/>
    <property type="match status" value="1"/>
</dbReference>
<evidence type="ECO:0000256" key="1">
    <source>
        <dbReference type="ARBA" id="ARBA00001965"/>
    </source>
</evidence>
<dbReference type="GO" id="GO:0005506">
    <property type="term" value="F:iron ion binding"/>
    <property type="evidence" value="ECO:0007669"/>
    <property type="project" value="InterPro"/>
</dbReference>
<dbReference type="AlphaFoldDB" id="A0A2X0VBS0"/>
<evidence type="ECO:0000256" key="6">
    <source>
        <dbReference type="ARBA" id="ARBA00055868"/>
    </source>
</evidence>
<dbReference type="Gene3D" id="1.20.1260.10">
    <property type="match status" value="1"/>
</dbReference>
<dbReference type="SUPFAM" id="SSF57802">
    <property type="entry name" value="Rubredoxin-like"/>
    <property type="match status" value="1"/>
</dbReference>
<feature type="domain" description="Ferritin-like diiron" evidence="10">
    <location>
        <begin position="3"/>
        <end position="146"/>
    </location>
</feature>
<dbReference type="InterPro" id="IPR024934">
    <property type="entry name" value="Rubredoxin-like_dom"/>
</dbReference>
<proteinExistence type="predicted"/>
<evidence type="ECO:0000256" key="3">
    <source>
        <dbReference type="ARBA" id="ARBA00022723"/>
    </source>
</evidence>
<keyword evidence="3" id="KW-0479">Metal-binding</keyword>
<dbReference type="InterPro" id="IPR012347">
    <property type="entry name" value="Ferritin-like"/>
</dbReference>
<dbReference type="RefSeq" id="WP_113744377.1">
    <property type="nucleotide sequence ID" value="NZ_UAPV01000001.1"/>
</dbReference>